<feature type="transmembrane region" description="Helical" evidence="1">
    <location>
        <begin position="12"/>
        <end position="28"/>
    </location>
</feature>
<keyword evidence="1" id="KW-0812">Transmembrane</keyword>
<feature type="transmembrane region" description="Helical" evidence="1">
    <location>
        <begin position="169"/>
        <end position="188"/>
    </location>
</feature>
<feature type="transmembrane region" description="Helical" evidence="1">
    <location>
        <begin position="35"/>
        <end position="52"/>
    </location>
</feature>
<proteinExistence type="predicted"/>
<comment type="caution">
    <text evidence="2">The sequence shown here is derived from an EMBL/GenBank/DDBJ whole genome shotgun (WGS) entry which is preliminary data.</text>
</comment>
<dbReference type="Proteomes" id="UP001169242">
    <property type="component" value="Unassembled WGS sequence"/>
</dbReference>
<keyword evidence="1" id="KW-1133">Transmembrane helix</keyword>
<protein>
    <submittedName>
        <fullName evidence="2">Uncharacterized protein</fullName>
    </submittedName>
</protein>
<feature type="transmembrane region" description="Helical" evidence="1">
    <location>
        <begin position="194"/>
        <end position="214"/>
    </location>
</feature>
<dbReference type="AlphaFoldDB" id="A0AA42DRF4"/>
<feature type="transmembrane region" description="Helical" evidence="1">
    <location>
        <begin position="72"/>
        <end position="92"/>
    </location>
</feature>
<gene>
    <name evidence="2" type="ORF">PBV87_17835</name>
</gene>
<dbReference type="RefSeq" id="WP_271013198.1">
    <property type="nucleotide sequence ID" value="NZ_JAQIFT010000061.1"/>
</dbReference>
<evidence type="ECO:0000313" key="2">
    <source>
        <dbReference type="EMBL" id="MDA3733344.1"/>
    </source>
</evidence>
<accession>A0AA42DRF4</accession>
<feature type="transmembrane region" description="Helical" evidence="1">
    <location>
        <begin position="104"/>
        <end position="125"/>
    </location>
</feature>
<reference evidence="2" key="1">
    <citation type="journal article" date="2023" name="Int. J. Syst. Evol. Microbiol.">
        <title>&lt;i&gt;Holtiella tumoricola&lt;/i&gt; gen. nov. sp. nov., isolated from a human clinical sample.</title>
        <authorList>
            <person name="Allen-Vercoe E."/>
            <person name="Daigneault M.C."/>
            <person name="Vancuren S.J."/>
            <person name="Cochrane K."/>
            <person name="O'Neal L.L."/>
            <person name="Sankaranarayanan K."/>
            <person name="Lawson P.A."/>
        </authorList>
    </citation>
    <scope>NUCLEOTIDE SEQUENCE</scope>
    <source>
        <strain evidence="2">CC70A</strain>
    </source>
</reference>
<dbReference type="EMBL" id="JAQIFT010000061">
    <property type="protein sequence ID" value="MDA3733344.1"/>
    <property type="molecule type" value="Genomic_DNA"/>
</dbReference>
<evidence type="ECO:0000313" key="3">
    <source>
        <dbReference type="Proteomes" id="UP001169242"/>
    </source>
</evidence>
<organism evidence="2 3">
    <name type="scientific">Holtiella tumoricola</name>
    <dbReference type="NCBI Taxonomy" id="3018743"/>
    <lineage>
        <taxon>Bacteria</taxon>
        <taxon>Bacillati</taxon>
        <taxon>Bacillota</taxon>
        <taxon>Clostridia</taxon>
        <taxon>Lachnospirales</taxon>
        <taxon>Cellulosilyticaceae</taxon>
        <taxon>Holtiella</taxon>
    </lineage>
</organism>
<name>A0AA42DRF4_9FIRM</name>
<feature type="transmembrane region" description="Helical" evidence="1">
    <location>
        <begin position="137"/>
        <end position="157"/>
    </location>
</feature>
<keyword evidence="1" id="KW-0472">Membrane</keyword>
<evidence type="ECO:0000256" key="1">
    <source>
        <dbReference type="SAM" id="Phobius"/>
    </source>
</evidence>
<sequence length="221" mass="25589">MQAIMETLFDVVYLSTVIIWGLQMILKGKNTYVKLFGYMSVLLGFGDAFHLIPRAYGLLTIGLEANATALGIGKFITSITMTIFYVVLYKIWQVRFNKTKEETKVLTTSIYTLALIRIILCFFPANDWLNYNAPISWGIYRNIPFAIMGIIMIVIMYQEARKHQDKDYIYMAIAVFLSFFFYVPVVLWGTTIRIVGMLMIPKTLAYVWIVLIGYKDFRRSK</sequence>
<keyword evidence="3" id="KW-1185">Reference proteome</keyword>